<dbReference type="InterPro" id="IPR027417">
    <property type="entry name" value="P-loop_NTPase"/>
</dbReference>
<evidence type="ECO:0000259" key="1">
    <source>
        <dbReference type="SMART" id="SM00382"/>
    </source>
</evidence>
<gene>
    <name evidence="2" type="ORF">FRC54_04205</name>
</gene>
<proteinExistence type="predicted"/>
<sequence>MASRTFDFSDTSEEKVAEPKGYAGKEAYSFETYEQDSDISDENHPILIIEDKAKTLVHHVSGRFYRFDQKMSFEYGRSSDQLYAAINGIDTRFVKLLFWLADNHTDVRLSGHIVGENYCVYKIRAVDAAGLRRLTSEDGFLQNVIQRLLASKPPKEEKSSSDSIEEKPVAEKIRMSDVTGMENFLKVASSVLPENIAVWAKRNLMMARSQSISPDERRHAMRALSMMLNIHWQDAYFPAVDPMAARKVLDENLYGMDKVKQRIIETIIQINRTHTLPAYGLLLCGPAGVGKSQIAYAVAKILKLPWTALDMSTINDAEALTGSPRVYSNAKPGKIMEAFSEAQSSNLVFIINELDKADAGKSGMSPADSLLTLLDNLGFTDNYVECTIPTNGVYPIATANDKSKISDPLMTRFAVIDIDDYTPDEKQKIFERFSLPKVLKRLKISPEECIISDSGAKKIVEIYKDQPGVRDLEQAAEHLAAHALYLIETTHVSTVKYDADDVEKVLIDE</sequence>
<dbReference type="AlphaFoldDB" id="A0A6N7IXX5"/>
<dbReference type="Proteomes" id="UP000460257">
    <property type="component" value="Unassembled WGS sequence"/>
</dbReference>
<reference evidence="2" key="1">
    <citation type="journal article" date="2020" name="Appl. Environ. Microbiol.">
        <title>Medium-Chain Fatty Acid Synthesis by 'Candidatus Weimeria bifida' gen. nov., sp. nov., and 'Candidatus Pseudoramibacter fermentans' sp. nov.</title>
        <authorList>
            <person name="Scarborough M.J."/>
            <person name="Myers K.S."/>
            <person name="Donohue T.J."/>
            <person name="Noguera D.R."/>
        </authorList>
    </citation>
    <scope>NUCLEOTIDE SEQUENCE</scope>
    <source>
        <strain evidence="2">LCO1.1</strain>
    </source>
</reference>
<protein>
    <submittedName>
        <fullName evidence="2">AAA family ATPase</fullName>
    </submittedName>
</protein>
<dbReference type="GO" id="GO:0004176">
    <property type="term" value="F:ATP-dependent peptidase activity"/>
    <property type="evidence" value="ECO:0007669"/>
    <property type="project" value="InterPro"/>
</dbReference>
<comment type="caution">
    <text evidence="2">The sequence shown here is derived from an EMBL/GenBank/DDBJ whole genome shotgun (WGS) entry which is preliminary data.</text>
</comment>
<dbReference type="Pfam" id="PF00004">
    <property type="entry name" value="AAA"/>
    <property type="match status" value="1"/>
</dbReference>
<organism evidence="2 3">
    <name type="scientific">Candidatus Weimeria bifida</name>
    <dbReference type="NCBI Taxonomy" id="2599074"/>
    <lineage>
        <taxon>Bacteria</taxon>
        <taxon>Bacillati</taxon>
        <taxon>Bacillota</taxon>
        <taxon>Clostridia</taxon>
        <taxon>Lachnospirales</taxon>
        <taxon>Lachnospiraceae</taxon>
        <taxon>Candidatus Weimeria</taxon>
    </lineage>
</organism>
<name>A0A6N7IXX5_9FIRM</name>
<dbReference type="GO" id="GO:0030163">
    <property type="term" value="P:protein catabolic process"/>
    <property type="evidence" value="ECO:0007669"/>
    <property type="project" value="InterPro"/>
</dbReference>
<dbReference type="InterPro" id="IPR003593">
    <property type="entry name" value="AAA+_ATPase"/>
</dbReference>
<keyword evidence="3" id="KW-1185">Reference proteome</keyword>
<dbReference type="Gene3D" id="3.40.50.300">
    <property type="entry name" value="P-loop containing nucleotide triphosphate hydrolases"/>
    <property type="match status" value="1"/>
</dbReference>
<dbReference type="EMBL" id="VOGC01000003">
    <property type="protein sequence ID" value="MQN01141.1"/>
    <property type="molecule type" value="Genomic_DNA"/>
</dbReference>
<dbReference type="SUPFAM" id="SSF52540">
    <property type="entry name" value="P-loop containing nucleoside triphosphate hydrolases"/>
    <property type="match status" value="1"/>
</dbReference>
<dbReference type="PANTHER" id="PTHR10046">
    <property type="entry name" value="ATP DEPENDENT LON PROTEASE FAMILY MEMBER"/>
    <property type="match status" value="1"/>
</dbReference>
<accession>A0A6N7IXX5</accession>
<evidence type="ECO:0000313" key="3">
    <source>
        <dbReference type="Proteomes" id="UP000460257"/>
    </source>
</evidence>
<dbReference type="InterPro" id="IPR027065">
    <property type="entry name" value="Lon_Prtase"/>
</dbReference>
<dbReference type="GO" id="GO:0004252">
    <property type="term" value="F:serine-type endopeptidase activity"/>
    <property type="evidence" value="ECO:0007669"/>
    <property type="project" value="InterPro"/>
</dbReference>
<dbReference type="GO" id="GO:0005524">
    <property type="term" value="F:ATP binding"/>
    <property type="evidence" value="ECO:0007669"/>
    <property type="project" value="InterPro"/>
</dbReference>
<evidence type="ECO:0000313" key="2">
    <source>
        <dbReference type="EMBL" id="MQN01141.1"/>
    </source>
</evidence>
<dbReference type="Gene3D" id="1.10.8.60">
    <property type="match status" value="1"/>
</dbReference>
<feature type="domain" description="AAA+ ATPase" evidence="1">
    <location>
        <begin position="277"/>
        <end position="422"/>
    </location>
</feature>
<dbReference type="InterPro" id="IPR003959">
    <property type="entry name" value="ATPase_AAA_core"/>
</dbReference>
<dbReference type="GO" id="GO:0016887">
    <property type="term" value="F:ATP hydrolysis activity"/>
    <property type="evidence" value="ECO:0007669"/>
    <property type="project" value="InterPro"/>
</dbReference>
<dbReference type="SMART" id="SM00382">
    <property type="entry name" value="AAA"/>
    <property type="match status" value="1"/>
</dbReference>